<feature type="domain" description="MoaB/Mog" evidence="7">
    <location>
        <begin position="28"/>
        <end position="174"/>
    </location>
</feature>
<evidence type="ECO:0000256" key="4">
    <source>
        <dbReference type="ARBA" id="ARBA00015262"/>
    </source>
</evidence>
<dbReference type="InterPro" id="IPR036425">
    <property type="entry name" value="MoaB/Mog-like_dom_sf"/>
</dbReference>
<dbReference type="SMART" id="SM00852">
    <property type="entry name" value="MoCF_biosynth"/>
    <property type="match status" value="1"/>
</dbReference>
<dbReference type="UniPathway" id="UPA00344"/>
<dbReference type="PANTHER" id="PTHR43232:SF2">
    <property type="entry name" value="MOLYBDENUM COFACTOR BIOSYNTHESIS PROTEIN B"/>
    <property type="match status" value="1"/>
</dbReference>
<keyword evidence="5 6" id="KW-0501">Molybdenum cofactor biosynthesis</keyword>
<dbReference type="Pfam" id="PF00994">
    <property type="entry name" value="MoCF_biosynth"/>
    <property type="match status" value="1"/>
</dbReference>
<dbReference type="Proteomes" id="UP000003455">
    <property type="component" value="Chromosome"/>
</dbReference>
<dbReference type="HOGENOM" id="CLU_077358_2_3_9"/>
<comment type="caution">
    <text evidence="8">The sequence shown here is derived from an EMBL/GenBank/DDBJ whole genome shotgun (WGS) entry which is preliminary data.</text>
</comment>
<organism evidence="8">
    <name type="scientific">Staphylococcus aureus subsp. aureus MN8</name>
    <dbReference type="NCBI Taxonomy" id="548470"/>
    <lineage>
        <taxon>Bacteria</taxon>
        <taxon>Bacillati</taxon>
        <taxon>Bacillota</taxon>
        <taxon>Bacilli</taxon>
        <taxon>Bacillales</taxon>
        <taxon>Staphylococcaceae</taxon>
        <taxon>Staphylococcus</taxon>
    </lineage>
</organism>
<sequence>MDKKVKQKECNIMGEHQNVKLNRTVKAAVLTVSDTRNFDTDKGGQCVLQLLQVDNVEVSDAHYTIVKDEKVAITTQVKKWLEEDVDVIITTGGTGIAQRDVTIEAVKPLLTKEIEGFGELFRYLSYVEDVGTRALLSRAVAGTVNDKLIFSIPGSTGAVKLALEKLIKPELNHLIHELTK</sequence>
<accession>A0A0E1XE85</accession>
<dbReference type="EMBL" id="ACJA02000001">
    <property type="protein sequence ID" value="EFH96880.1"/>
    <property type="molecule type" value="Genomic_DNA"/>
</dbReference>
<comment type="similarity">
    <text evidence="3 6">Belongs to the MoaB/Mog family.</text>
</comment>
<evidence type="ECO:0000256" key="6">
    <source>
        <dbReference type="PIRNR" id="PIRNR006443"/>
    </source>
</evidence>
<dbReference type="PANTHER" id="PTHR43232">
    <property type="entry name" value="MOLYBDENUM COFACTOR BIOSYNTHESIS PROTEIN B"/>
    <property type="match status" value="1"/>
</dbReference>
<dbReference type="InterPro" id="IPR012245">
    <property type="entry name" value="MoaB"/>
</dbReference>
<name>A0A0E1XE85_STAAU</name>
<gene>
    <name evidence="8" type="ORF">HMPREF0769_10882</name>
</gene>
<dbReference type="SUPFAM" id="SSF53218">
    <property type="entry name" value="Molybdenum cofactor biosynthesis proteins"/>
    <property type="match status" value="1"/>
</dbReference>
<evidence type="ECO:0000256" key="5">
    <source>
        <dbReference type="ARBA" id="ARBA00023150"/>
    </source>
</evidence>
<dbReference type="InterPro" id="IPR001453">
    <property type="entry name" value="MoaB/Mog_dom"/>
</dbReference>
<evidence type="ECO:0000256" key="3">
    <source>
        <dbReference type="ARBA" id="ARBA00006112"/>
    </source>
</evidence>
<comment type="function">
    <text evidence="1 6">May be involved in the biosynthesis of molybdopterin.</text>
</comment>
<reference evidence="8" key="1">
    <citation type="submission" date="2010-05" db="EMBL/GenBank/DDBJ databases">
        <authorList>
            <person name="Muzny D."/>
            <person name="Qin X."/>
            <person name="Buhay C."/>
            <person name="Dugan-Rocha S."/>
            <person name="Ding Y."/>
            <person name="Chen G."/>
            <person name="Hawes A."/>
            <person name="Holder M."/>
            <person name="Jhangiani S."/>
            <person name="Johnson A."/>
            <person name="Khan Z."/>
            <person name="Li Z."/>
            <person name="Liu W."/>
            <person name="Liu X."/>
            <person name="Perez L."/>
            <person name="Shen H."/>
            <person name="Wang Q."/>
            <person name="Watt J."/>
            <person name="Xi L."/>
            <person name="Xin Y."/>
            <person name="Zhou J."/>
            <person name="Deng J."/>
            <person name="Jiang H."/>
            <person name="Liu Y."/>
            <person name="Qu J."/>
            <person name="Song X.-Z."/>
            <person name="Zhang L."/>
            <person name="Villasana D."/>
            <person name="Johnson A."/>
            <person name="Liu J."/>
            <person name="Liyanage D."/>
            <person name="Lorensuhewa L."/>
            <person name="Robinson T."/>
            <person name="Song A."/>
            <person name="Song B.-B."/>
            <person name="Dinh H."/>
            <person name="Thornton R."/>
            <person name="Coyle M."/>
            <person name="Francisco L."/>
            <person name="Jackson L."/>
            <person name="Javaid M."/>
            <person name="Korchina V."/>
            <person name="Kovar C."/>
            <person name="Mata R."/>
            <person name="Mathew T."/>
            <person name="Ngo R."/>
            <person name="Nguyen L."/>
            <person name="Nguyen N."/>
            <person name="Okwuonu G."/>
            <person name="Ongeri F."/>
            <person name="Pham C."/>
            <person name="Simmons D."/>
            <person name="Wilczek-Boney K."/>
            <person name="Hale W."/>
            <person name="Jakkamsetti A."/>
            <person name="Pham P."/>
            <person name="Ruth R."/>
            <person name="San Lucas F."/>
            <person name="Warren J."/>
            <person name="Zhang J."/>
            <person name="Zhao Z."/>
            <person name="Zhou C."/>
            <person name="Zhu D."/>
            <person name="Lee S."/>
            <person name="Bess C."/>
            <person name="Blankenburg K."/>
            <person name="Forbes L."/>
            <person name="Fu Q."/>
            <person name="Gubbala S."/>
            <person name="Hirani K."/>
            <person name="Jayaseelan J.C."/>
            <person name="Lara F."/>
            <person name="Munidasa M."/>
            <person name="Palculict T."/>
            <person name="Patil S."/>
            <person name="Pu L.-L."/>
            <person name="Saada N."/>
            <person name="Tang L."/>
            <person name="Weissenberger G."/>
            <person name="Zhu Y."/>
            <person name="Hemphill L."/>
            <person name="Shang Y."/>
            <person name="Youmans B."/>
            <person name="Ayvaz T."/>
            <person name="Ross M."/>
            <person name="Santibanez J."/>
            <person name="Aqrawi P."/>
            <person name="Gross S."/>
            <person name="Joshi V."/>
            <person name="Fowler G."/>
            <person name="Nazareth L."/>
            <person name="Reid J."/>
            <person name="Worley K."/>
            <person name="Petrosino J."/>
            <person name="Highlander S."/>
            <person name="Gibbs R."/>
        </authorList>
    </citation>
    <scope>NUCLEOTIDE SEQUENCE [LARGE SCALE GENOMIC DNA]</scope>
    <source>
        <strain evidence="8">MN8</strain>
    </source>
</reference>
<dbReference type="FunFam" id="3.40.980.10:FF:000006">
    <property type="entry name" value="Molybdenum cofactor biosynthesis protein B"/>
    <property type="match status" value="1"/>
</dbReference>
<evidence type="ECO:0000256" key="2">
    <source>
        <dbReference type="ARBA" id="ARBA00005046"/>
    </source>
</evidence>
<evidence type="ECO:0000313" key="8">
    <source>
        <dbReference type="EMBL" id="EFH96880.1"/>
    </source>
</evidence>
<dbReference type="Gene3D" id="3.40.980.10">
    <property type="entry name" value="MoaB/Mog-like domain"/>
    <property type="match status" value="1"/>
</dbReference>
<dbReference type="AlphaFoldDB" id="A0A0E1XE85"/>
<dbReference type="PROSITE" id="PS01078">
    <property type="entry name" value="MOCF_BIOSYNTHESIS_1"/>
    <property type="match status" value="1"/>
</dbReference>
<dbReference type="InterPro" id="IPR008284">
    <property type="entry name" value="MoCF_biosynth_CS"/>
</dbReference>
<dbReference type="GO" id="GO:0005829">
    <property type="term" value="C:cytosol"/>
    <property type="evidence" value="ECO:0007669"/>
    <property type="project" value="TreeGrafter"/>
</dbReference>
<dbReference type="NCBIfam" id="TIGR00177">
    <property type="entry name" value="molyb_syn"/>
    <property type="match status" value="1"/>
</dbReference>
<protein>
    <recommendedName>
        <fullName evidence="4 6">Molybdenum cofactor biosynthesis protein B</fullName>
    </recommendedName>
</protein>
<dbReference type="CDD" id="cd00886">
    <property type="entry name" value="MogA_MoaB"/>
    <property type="match status" value="1"/>
</dbReference>
<evidence type="ECO:0000256" key="1">
    <source>
        <dbReference type="ARBA" id="ARBA00003487"/>
    </source>
</evidence>
<comment type="pathway">
    <text evidence="2 6">Cofactor biosynthesis; molybdopterin biosynthesis.</text>
</comment>
<proteinExistence type="inferred from homology"/>
<dbReference type="PIRSF" id="PIRSF006443">
    <property type="entry name" value="MoaB"/>
    <property type="match status" value="1"/>
</dbReference>
<evidence type="ECO:0000259" key="7">
    <source>
        <dbReference type="SMART" id="SM00852"/>
    </source>
</evidence>
<dbReference type="GO" id="GO:0006777">
    <property type="term" value="P:Mo-molybdopterin cofactor biosynthetic process"/>
    <property type="evidence" value="ECO:0007669"/>
    <property type="project" value="UniProtKB-UniRule"/>
</dbReference>